<proteinExistence type="predicted"/>
<keyword evidence="1" id="KW-0472">Membrane</keyword>
<dbReference type="PANTHER" id="PTHR31272:SF4">
    <property type="entry name" value="CYTOCHROME C-TYPE BIOGENESIS PROTEIN HI_1454-RELATED"/>
    <property type="match status" value="1"/>
</dbReference>
<accession>A0A239YCZ5</accession>
<feature type="transmembrane region" description="Helical" evidence="1">
    <location>
        <begin position="194"/>
        <end position="214"/>
    </location>
</feature>
<dbReference type="Proteomes" id="UP000215374">
    <property type="component" value="Chromosome 1"/>
</dbReference>
<reference evidence="2 3" key="1">
    <citation type="submission" date="2017-06" db="EMBL/GenBank/DDBJ databases">
        <authorList>
            <consortium name="Pathogen Informatics"/>
        </authorList>
    </citation>
    <scope>NUCLEOTIDE SEQUENCE [LARGE SCALE GENOMIC DNA]</scope>
    <source>
        <strain evidence="2 3">NCTC13015</strain>
    </source>
</reference>
<evidence type="ECO:0000313" key="3">
    <source>
        <dbReference type="Proteomes" id="UP000215374"/>
    </source>
</evidence>
<evidence type="ECO:0000313" key="2">
    <source>
        <dbReference type="EMBL" id="SNV57019.1"/>
    </source>
</evidence>
<feature type="transmembrane region" description="Helical" evidence="1">
    <location>
        <begin position="80"/>
        <end position="111"/>
    </location>
</feature>
<dbReference type="OrthoDB" id="9803065at2"/>
<feature type="transmembrane region" description="Helical" evidence="1">
    <location>
        <begin position="117"/>
        <end position="140"/>
    </location>
</feature>
<keyword evidence="1" id="KW-0812">Transmembrane</keyword>
<gene>
    <name evidence="2" type="primary">dipZ</name>
    <name evidence="2" type="ORF">SAMEA4535761_00349</name>
</gene>
<protein>
    <submittedName>
        <fullName evidence="2">Cytochrome c-type biogenesis protein</fullName>
    </submittedName>
</protein>
<feature type="transmembrane region" description="Helical" evidence="1">
    <location>
        <begin position="21"/>
        <end position="42"/>
    </location>
</feature>
<keyword evidence="1" id="KW-1133">Transmembrane helix</keyword>
<dbReference type="EMBL" id="LT906467">
    <property type="protein sequence ID" value="SNV57019.1"/>
    <property type="molecule type" value="Genomic_DNA"/>
</dbReference>
<feature type="transmembrane region" description="Helical" evidence="1">
    <location>
        <begin position="235"/>
        <end position="253"/>
    </location>
</feature>
<dbReference type="RefSeq" id="WP_051904697.1">
    <property type="nucleotide sequence ID" value="NZ_CP009211.1"/>
</dbReference>
<feature type="transmembrane region" description="Helical" evidence="1">
    <location>
        <begin position="152"/>
        <end position="182"/>
    </location>
</feature>
<dbReference type="InterPro" id="IPR051790">
    <property type="entry name" value="Cytochrome_c-biogenesis_DsbD"/>
</dbReference>
<sequence length="272" mass="28460">MWWTGSSRRTALKVGETFADLVASGPLLLGMCAAAAAGLVSFASPCVIPLVPGYMSYLTSVVGGEMRMDEHGPQVQSRKWAVAGAAGLFVAGFTVVFLLATVSVFGAISLIRLNAELLMRIGGVVTIVMGIVFLGAIPALQRDTRMQPKRVASWLGAPLLGGVFALGWTPCLGPTLAAIISVSVGTEGMTAARGVLLVVAYCLGLGLPFVLVALGSAKAVRSVDFLRRHSRTIQIIGGVLMILVGVMLVSGLWDLFVGWSRQWIVGYGATVI</sequence>
<evidence type="ECO:0000256" key="1">
    <source>
        <dbReference type="SAM" id="Phobius"/>
    </source>
</evidence>
<dbReference type="AlphaFoldDB" id="A0A239YCZ5"/>
<dbReference type="PANTHER" id="PTHR31272">
    <property type="entry name" value="CYTOCHROME C-TYPE BIOGENESIS PROTEIN HI_1454-RELATED"/>
    <property type="match status" value="1"/>
</dbReference>
<name>A0A239YCZ5_9CORY</name>
<feature type="transmembrane region" description="Helical" evidence="1">
    <location>
        <begin position="48"/>
        <end position="68"/>
    </location>
</feature>
<organism evidence="2 3">
    <name type="scientific">Corynebacterium imitans</name>
    <dbReference type="NCBI Taxonomy" id="156978"/>
    <lineage>
        <taxon>Bacteria</taxon>
        <taxon>Bacillati</taxon>
        <taxon>Actinomycetota</taxon>
        <taxon>Actinomycetes</taxon>
        <taxon>Mycobacteriales</taxon>
        <taxon>Corynebacteriaceae</taxon>
        <taxon>Corynebacterium</taxon>
    </lineage>
</organism>